<dbReference type="Pfam" id="PF09935">
    <property type="entry name" value="DUF2167"/>
    <property type="match status" value="1"/>
</dbReference>
<feature type="transmembrane region" description="Helical" evidence="1">
    <location>
        <begin position="257"/>
        <end position="279"/>
    </location>
</feature>
<keyword evidence="1" id="KW-0812">Transmembrane</keyword>
<proteinExistence type="predicted"/>
<dbReference type="RefSeq" id="WP_184126993.1">
    <property type="nucleotide sequence ID" value="NZ_JACHFL010000001.1"/>
</dbReference>
<keyword evidence="2" id="KW-0732">Signal</keyword>
<name>A0A7W8JS75_9DEIO</name>
<evidence type="ECO:0000313" key="4">
    <source>
        <dbReference type="Proteomes" id="UP000552709"/>
    </source>
</evidence>
<sequence length="288" mass="30770">MKLHSALPLGLLLLLGHTVAATPSPDALLHYRSGVVPLLNGKVSLDTGSDLRFLDRTDAGRVIVDLWGNPPGSAEDVVGMIVPAGLDPDTQEGWGVVITESLDGHVTDKDAARTNYDRIMHDLQRDTAAANAEREQAGYGTVDLIGWADAPHYEAGTHKMYWAKELAFHGPDETAEGGEHTLNYAVRVLGRDSVLELNAVAGMDQLPQVKGDMQRVLQQVSFTSGHRYEDYTEGTDRLATYGVAGLLGVAAAKKVGLLAGGLLLLKKGGVLLLGAFAALGRLFRRRSA</sequence>
<dbReference type="Proteomes" id="UP000552709">
    <property type="component" value="Unassembled WGS sequence"/>
</dbReference>
<gene>
    <name evidence="3" type="ORF">HNQ08_000094</name>
</gene>
<accession>A0A7W8JS75</accession>
<evidence type="ECO:0000256" key="2">
    <source>
        <dbReference type="SAM" id="SignalP"/>
    </source>
</evidence>
<dbReference type="InterPro" id="IPR018682">
    <property type="entry name" value="DUF2167_membr"/>
</dbReference>
<dbReference type="EMBL" id="JACHFL010000001">
    <property type="protein sequence ID" value="MBB5361023.1"/>
    <property type="molecule type" value="Genomic_DNA"/>
</dbReference>
<feature type="chain" id="PRO_5031290029" evidence="2">
    <location>
        <begin position="21"/>
        <end position="288"/>
    </location>
</feature>
<organism evidence="3 4">
    <name type="scientific">Deinococcus humi</name>
    <dbReference type="NCBI Taxonomy" id="662880"/>
    <lineage>
        <taxon>Bacteria</taxon>
        <taxon>Thermotogati</taxon>
        <taxon>Deinococcota</taxon>
        <taxon>Deinococci</taxon>
        <taxon>Deinococcales</taxon>
        <taxon>Deinococcaceae</taxon>
        <taxon>Deinococcus</taxon>
    </lineage>
</organism>
<evidence type="ECO:0000256" key="1">
    <source>
        <dbReference type="SAM" id="Phobius"/>
    </source>
</evidence>
<keyword evidence="1" id="KW-0472">Membrane</keyword>
<keyword evidence="4" id="KW-1185">Reference proteome</keyword>
<reference evidence="3 4" key="1">
    <citation type="submission" date="2020-08" db="EMBL/GenBank/DDBJ databases">
        <title>Genomic Encyclopedia of Type Strains, Phase IV (KMG-IV): sequencing the most valuable type-strain genomes for metagenomic binning, comparative biology and taxonomic classification.</title>
        <authorList>
            <person name="Goeker M."/>
        </authorList>
    </citation>
    <scope>NUCLEOTIDE SEQUENCE [LARGE SCALE GENOMIC DNA]</scope>
    <source>
        <strain evidence="3 4">DSM 27939</strain>
    </source>
</reference>
<protein>
    <submittedName>
        <fullName evidence="3">Putative membrane-anchored protein</fullName>
    </submittedName>
</protein>
<keyword evidence="1" id="KW-1133">Transmembrane helix</keyword>
<comment type="caution">
    <text evidence="3">The sequence shown here is derived from an EMBL/GenBank/DDBJ whole genome shotgun (WGS) entry which is preliminary data.</text>
</comment>
<feature type="signal peptide" evidence="2">
    <location>
        <begin position="1"/>
        <end position="20"/>
    </location>
</feature>
<dbReference type="AlphaFoldDB" id="A0A7W8JS75"/>
<evidence type="ECO:0000313" key="3">
    <source>
        <dbReference type="EMBL" id="MBB5361023.1"/>
    </source>
</evidence>